<reference evidence="2 3" key="1">
    <citation type="submission" date="2014-07" db="EMBL/GenBank/DDBJ databases">
        <title>Draft genome of Clostridium celerecrescens 152B isolated from sediments associated with methane hydrate from Krishna Godavari basin.</title>
        <authorList>
            <person name="Honkalas V.S."/>
            <person name="Dabir A.P."/>
            <person name="Arora P."/>
            <person name="Dhakephalkar P.K."/>
        </authorList>
    </citation>
    <scope>NUCLEOTIDE SEQUENCE [LARGE SCALE GENOMIC DNA]</scope>
    <source>
        <strain evidence="2 3">152B</strain>
    </source>
</reference>
<evidence type="ECO:0000313" key="3">
    <source>
        <dbReference type="Proteomes" id="UP000028525"/>
    </source>
</evidence>
<protein>
    <submittedName>
        <fullName evidence="2">Membrane protein</fullName>
    </submittedName>
</protein>
<evidence type="ECO:0000313" key="2">
    <source>
        <dbReference type="EMBL" id="KEZ88436.1"/>
    </source>
</evidence>
<dbReference type="AlphaFoldDB" id="A0A084JHK2"/>
<organism evidence="2 3">
    <name type="scientific">Lacrimispora celerecrescens</name>
    <dbReference type="NCBI Taxonomy" id="29354"/>
    <lineage>
        <taxon>Bacteria</taxon>
        <taxon>Bacillati</taxon>
        <taxon>Bacillota</taxon>
        <taxon>Clostridia</taxon>
        <taxon>Lachnospirales</taxon>
        <taxon>Lachnospiraceae</taxon>
        <taxon>Lacrimispora</taxon>
    </lineage>
</organism>
<dbReference type="Pfam" id="PF07009">
    <property type="entry name" value="NusG_II"/>
    <property type="match status" value="1"/>
</dbReference>
<comment type="caution">
    <text evidence="2">The sequence shown here is derived from an EMBL/GenBank/DDBJ whole genome shotgun (WGS) entry which is preliminary data.</text>
</comment>
<dbReference type="CDD" id="cd09911">
    <property type="entry name" value="Lin0431_like"/>
    <property type="match status" value="1"/>
</dbReference>
<keyword evidence="1" id="KW-0472">Membrane</keyword>
<gene>
    <name evidence="2" type="ORF">IO98_18355</name>
</gene>
<dbReference type="OrthoDB" id="47603at2"/>
<name>A0A084JHK2_9FIRM</name>
<keyword evidence="3" id="KW-1185">Reference proteome</keyword>
<dbReference type="InterPro" id="IPR038690">
    <property type="entry name" value="NusG_2_sf"/>
</dbReference>
<sequence length="121" mass="13180">MKDLKKLTVIQKRELILVAAILVISGLLSGIFYVRNRKPAEQVVVTVDGNVVATLDLHKDVDIVIDGYGGTDHLIIKDGYASITEASCPDKVCVRTGKIHRSGELIVCLPNRVVVTIEGEE</sequence>
<feature type="transmembrane region" description="Helical" evidence="1">
    <location>
        <begin position="15"/>
        <end position="34"/>
    </location>
</feature>
<keyword evidence="1" id="KW-0812">Transmembrane</keyword>
<dbReference type="Proteomes" id="UP000028525">
    <property type="component" value="Unassembled WGS sequence"/>
</dbReference>
<dbReference type="EMBL" id="JPME01000024">
    <property type="protein sequence ID" value="KEZ88436.1"/>
    <property type="molecule type" value="Genomic_DNA"/>
</dbReference>
<dbReference type="RefSeq" id="WP_038283562.1">
    <property type="nucleotide sequence ID" value="NZ_JPME01000024.1"/>
</dbReference>
<keyword evidence="1" id="KW-1133">Transmembrane helix</keyword>
<evidence type="ECO:0000256" key="1">
    <source>
        <dbReference type="SAM" id="Phobius"/>
    </source>
</evidence>
<proteinExistence type="predicted"/>
<dbReference type="Gene3D" id="2.60.320.10">
    <property type="entry name" value="N-utilization substance G protein NusG, insert domain"/>
    <property type="match status" value="1"/>
</dbReference>
<accession>A0A084JHK2</accession>
<dbReference type="STRING" id="29354.IO98_18355"/>